<gene>
    <name evidence="1" type="ORF">C0Q70_06878</name>
</gene>
<accession>A0A2T7PDG6</accession>
<organism evidence="1 2">
    <name type="scientific">Pomacea canaliculata</name>
    <name type="common">Golden apple snail</name>
    <dbReference type="NCBI Taxonomy" id="400727"/>
    <lineage>
        <taxon>Eukaryota</taxon>
        <taxon>Metazoa</taxon>
        <taxon>Spiralia</taxon>
        <taxon>Lophotrochozoa</taxon>
        <taxon>Mollusca</taxon>
        <taxon>Gastropoda</taxon>
        <taxon>Caenogastropoda</taxon>
        <taxon>Architaenioglossa</taxon>
        <taxon>Ampullarioidea</taxon>
        <taxon>Ampullariidae</taxon>
        <taxon>Pomacea</taxon>
    </lineage>
</organism>
<protein>
    <submittedName>
        <fullName evidence="1">Uncharacterized protein</fullName>
    </submittedName>
</protein>
<sequence>MNTQQYCDIHKSPPTATVTTKTSNVPAAARSSVYLRAFSPAQLPLRGYVVLYPLDRHLHQVAKRRTKCHVPSRAAIFVHGGNAYHNGFSCMCQYETSRRVLDVVFEAAARVQDGRTSHSGEGGSVKRGPRGKGWVGGVSLGSIASLAARTKLAVKQADLRTINEG</sequence>
<dbReference type="AlphaFoldDB" id="A0A2T7PDG6"/>
<evidence type="ECO:0000313" key="2">
    <source>
        <dbReference type="Proteomes" id="UP000245119"/>
    </source>
</evidence>
<evidence type="ECO:0000313" key="1">
    <source>
        <dbReference type="EMBL" id="PVD31466.1"/>
    </source>
</evidence>
<comment type="caution">
    <text evidence="1">The sequence shown here is derived from an EMBL/GenBank/DDBJ whole genome shotgun (WGS) entry which is preliminary data.</text>
</comment>
<reference evidence="1 2" key="1">
    <citation type="submission" date="2018-04" db="EMBL/GenBank/DDBJ databases">
        <title>The genome of golden apple snail Pomacea canaliculata provides insight into stress tolerance and invasive adaptation.</title>
        <authorList>
            <person name="Liu C."/>
            <person name="Liu B."/>
            <person name="Ren Y."/>
            <person name="Zhang Y."/>
            <person name="Wang H."/>
            <person name="Li S."/>
            <person name="Jiang F."/>
            <person name="Yin L."/>
            <person name="Zhang G."/>
            <person name="Qian W."/>
            <person name="Fan W."/>
        </authorList>
    </citation>
    <scope>NUCLEOTIDE SEQUENCE [LARGE SCALE GENOMIC DNA]</scope>
    <source>
        <strain evidence="1">SZHN2017</strain>
        <tissue evidence="1">Muscle</tissue>
    </source>
</reference>
<dbReference type="Proteomes" id="UP000245119">
    <property type="component" value="Linkage Group LG4"/>
</dbReference>
<dbReference type="EMBL" id="PZQS01000004">
    <property type="protein sequence ID" value="PVD31466.1"/>
    <property type="molecule type" value="Genomic_DNA"/>
</dbReference>
<proteinExistence type="predicted"/>
<keyword evidence="2" id="KW-1185">Reference proteome</keyword>
<name>A0A2T7PDG6_POMCA</name>